<dbReference type="AlphaFoldDB" id="A0A856MC87"/>
<proteinExistence type="predicted"/>
<dbReference type="EMBL" id="CP030118">
    <property type="protein sequence ID" value="QDL06596.1"/>
    <property type="molecule type" value="Genomic_DNA"/>
</dbReference>
<protein>
    <submittedName>
        <fullName evidence="2">Nuclear transport factor 2 family protein</fullName>
    </submittedName>
</protein>
<dbReference type="SUPFAM" id="SSF54427">
    <property type="entry name" value="NTF2-like"/>
    <property type="match status" value="1"/>
</dbReference>
<organism evidence="2 3">
    <name type="scientific">Brasilonema sennae CENA114</name>
    <dbReference type="NCBI Taxonomy" id="415709"/>
    <lineage>
        <taxon>Bacteria</taxon>
        <taxon>Bacillati</taxon>
        <taxon>Cyanobacteriota</taxon>
        <taxon>Cyanophyceae</taxon>
        <taxon>Nostocales</taxon>
        <taxon>Scytonemataceae</taxon>
        <taxon>Brasilonema</taxon>
        <taxon>Bromeliae group (in: Brasilonema)</taxon>
    </lineage>
</organism>
<dbReference type="InterPro" id="IPR032710">
    <property type="entry name" value="NTF2-like_dom_sf"/>
</dbReference>
<gene>
    <name evidence="2" type="ORF">DP114_00535</name>
</gene>
<evidence type="ECO:0000313" key="2">
    <source>
        <dbReference type="EMBL" id="QDL06596.1"/>
    </source>
</evidence>
<dbReference type="Pfam" id="PF02136">
    <property type="entry name" value="NTF2"/>
    <property type="match status" value="1"/>
</dbReference>
<name>A0A856MC87_9CYAN</name>
<evidence type="ECO:0000259" key="1">
    <source>
        <dbReference type="Pfam" id="PF02136"/>
    </source>
</evidence>
<evidence type="ECO:0000313" key="3">
    <source>
        <dbReference type="Proteomes" id="UP000503129"/>
    </source>
</evidence>
<accession>A0A856MC87</accession>
<feature type="domain" description="Nuclear transport factor 2" evidence="1">
    <location>
        <begin position="25"/>
        <end position="119"/>
    </location>
</feature>
<dbReference type="InterPro" id="IPR002075">
    <property type="entry name" value="NTF2_dom"/>
</dbReference>
<dbReference type="Gene3D" id="3.10.450.50">
    <property type="match status" value="1"/>
</dbReference>
<dbReference type="KEGG" id="bsen:DP114_00535"/>
<keyword evidence="3" id="KW-1185">Reference proteome</keyword>
<dbReference type="Proteomes" id="UP000503129">
    <property type="component" value="Chromosome"/>
</dbReference>
<reference evidence="2 3" key="1">
    <citation type="submission" date="2018-06" db="EMBL/GenBank/DDBJ databases">
        <title>Comparative genomics of Brasilonema spp. strains.</title>
        <authorList>
            <person name="Alvarenga D.O."/>
            <person name="Fiore M.F."/>
            <person name="Varani A.M."/>
        </authorList>
    </citation>
    <scope>NUCLEOTIDE SEQUENCE [LARGE SCALE GENOMIC DNA]</scope>
    <source>
        <strain evidence="2 3">CENA114</strain>
    </source>
</reference>
<sequence>MTDNESTPTKVEEKFQISGITEPTLLDYFQTLNAGKFEETAALFAEDGVMHPPFESGIVGRDAITRYLQQEAQNVKAYPREGVVETLEEEQIQFQVTGKAQTSWCGVNVLWIFILNQQKEILYTRIKLLASPKELLNLRR</sequence>
<dbReference type="RefSeq" id="WP_169265768.1">
    <property type="nucleotide sequence ID" value="NZ_CAWOXK010000001.1"/>
</dbReference>